<dbReference type="EMBL" id="CP071839">
    <property type="protein sequence ID" value="QTD95724.1"/>
    <property type="molecule type" value="Genomic_DNA"/>
</dbReference>
<dbReference type="EMBL" id="CP071839">
    <property type="protein sequence ID" value="QTE03266.1"/>
    <property type="molecule type" value="Genomic_DNA"/>
</dbReference>
<protein>
    <submittedName>
        <fullName evidence="2">Uncharacterized protein</fullName>
    </submittedName>
</protein>
<evidence type="ECO:0000313" key="2">
    <source>
        <dbReference type="EMBL" id="QTE03266.1"/>
    </source>
</evidence>
<keyword evidence="3" id="KW-1185">Reference proteome</keyword>
<organism evidence="2 3">
    <name type="scientific">Streptomyces cyanogenus</name>
    <dbReference type="NCBI Taxonomy" id="80860"/>
    <lineage>
        <taxon>Bacteria</taxon>
        <taxon>Bacillati</taxon>
        <taxon>Actinomycetota</taxon>
        <taxon>Actinomycetes</taxon>
        <taxon>Kitasatosporales</taxon>
        <taxon>Streptomycetaceae</taxon>
        <taxon>Streptomyces</taxon>
    </lineage>
</organism>
<dbReference type="Proteomes" id="UP000663908">
    <property type="component" value="Chromosome"/>
</dbReference>
<proteinExistence type="predicted"/>
<evidence type="ECO:0000313" key="3">
    <source>
        <dbReference type="Proteomes" id="UP000663908"/>
    </source>
</evidence>
<accession>A0ABX7U2H8</accession>
<reference evidence="2 3" key="1">
    <citation type="submission" date="2021-03" db="EMBL/GenBank/DDBJ databases">
        <title>Complete genome sequence of Streptomyces cyanogenus S136, producer of anticancer angucycline landomycin A.</title>
        <authorList>
            <person name="Hrab P."/>
            <person name="Ruckert C."/>
            <person name="Busche T."/>
            <person name="Ostash I."/>
            <person name="Kalinowski J."/>
            <person name="Fedorenko V."/>
            <person name="Yushchuk O."/>
            <person name="Ostash B."/>
        </authorList>
    </citation>
    <scope>NUCLEOTIDE SEQUENCE [LARGE SCALE GENOMIC DNA]</scope>
    <source>
        <strain evidence="2 3">S136</strain>
    </source>
</reference>
<sequence length="65" mass="7032">MVVRRDVHHPGRVWSEHALCVVADTSLGLGIDQLVPLAEARDSGASAWSAKEGEVYANDLGYKRA</sequence>
<name>A0ABX7U2H8_STRCY</name>
<evidence type="ECO:0000313" key="1">
    <source>
        <dbReference type="EMBL" id="QTD95724.1"/>
    </source>
</evidence>
<gene>
    <name evidence="1" type="ORF">S1361_00125</name>
    <name evidence="2" type="ORF">S1361_38375</name>
</gene>